<keyword evidence="2" id="KW-0378">Hydrolase</keyword>
<evidence type="ECO:0000256" key="1">
    <source>
        <dbReference type="ARBA" id="ARBA00022729"/>
    </source>
</evidence>
<evidence type="ECO:0000259" key="4">
    <source>
        <dbReference type="Pfam" id="PF00561"/>
    </source>
</evidence>
<dbReference type="RefSeq" id="WP_281841971.1">
    <property type="nucleotide sequence ID" value="NZ_BROH01000004.1"/>
</dbReference>
<reference evidence="5" key="1">
    <citation type="journal article" date="2023" name="Int. J. Syst. Evol. Microbiol.">
        <title>Sinisalibacter aestuarii sp. nov., isolated from estuarine sediment of the Arakawa River.</title>
        <authorList>
            <person name="Arafat S.T."/>
            <person name="Hirano S."/>
            <person name="Sato A."/>
            <person name="Takeuchi K."/>
            <person name="Yasuda T."/>
            <person name="Terahara T."/>
            <person name="Hamada M."/>
            <person name="Kobayashi T."/>
        </authorList>
    </citation>
    <scope>NUCLEOTIDE SEQUENCE</scope>
    <source>
        <strain evidence="5">B-399</strain>
    </source>
</reference>
<evidence type="ECO:0000313" key="6">
    <source>
        <dbReference type="Proteomes" id="UP001144205"/>
    </source>
</evidence>
<name>A0ABQ5LSK0_9RHOB</name>
<accession>A0ABQ5LSK0</accession>
<feature type="chain" id="PRO_5046338882" description="AB hydrolase-1 domain-containing protein" evidence="3">
    <location>
        <begin position="25"/>
        <end position="306"/>
    </location>
</feature>
<organism evidence="5 6">
    <name type="scientific">Sinisalibacter aestuarii</name>
    <dbReference type="NCBI Taxonomy" id="2949426"/>
    <lineage>
        <taxon>Bacteria</taxon>
        <taxon>Pseudomonadati</taxon>
        <taxon>Pseudomonadota</taxon>
        <taxon>Alphaproteobacteria</taxon>
        <taxon>Rhodobacterales</taxon>
        <taxon>Roseobacteraceae</taxon>
        <taxon>Sinisalibacter</taxon>
    </lineage>
</organism>
<protein>
    <recommendedName>
        <fullName evidence="4">AB hydrolase-1 domain-containing protein</fullName>
    </recommendedName>
</protein>
<keyword evidence="6" id="KW-1185">Reference proteome</keyword>
<dbReference type="InterPro" id="IPR000073">
    <property type="entry name" value="AB_hydrolase_1"/>
</dbReference>
<proteinExistence type="predicted"/>
<evidence type="ECO:0000256" key="3">
    <source>
        <dbReference type="SAM" id="SignalP"/>
    </source>
</evidence>
<evidence type="ECO:0000313" key="5">
    <source>
        <dbReference type="EMBL" id="GKY87980.1"/>
    </source>
</evidence>
<feature type="domain" description="AB hydrolase-1" evidence="4">
    <location>
        <begin position="118"/>
        <end position="179"/>
    </location>
</feature>
<dbReference type="PANTHER" id="PTHR43037:SF5">
    <property type="entry name" value="FERULOYL ESTERASE"/>
    <property type="match status" value="1"/>
</dbReference>
<evidence type="ECO:0000256" key="2">
    <source>
        <dbReference type="ARBA" id="ARBA00022801"/>
    </source>
</evidence>
<comment type="caution">
    <text evidence="5">The sequence shown here is derived from an EMBL/GenBank/DDBJ whole genome shotgun (WGS) entry which is preliminary data.</text>
</comment>
<dbReference type="SUPFAM" id="SSF53474">
    <property type="entry name" value="alpha/beta-Hydrolases"/>
    <property type="match status" value="1"/>
</dbReference>
<dbReference type="PANTHER" id="PTHR43037">
    <property type="entry name" value="UNNAMED PRODUCT-RELATED"/>
    <property type="match status" value="1"/>
</dbReference>
<gene>
    <name evidence="5" type="ORF">STA1M1_18490</name>
</gene>
<dbReference type="Proteomes" id="UP001144205">
    <property type="component" value="Unassembled WGS sequence"/>
</dbReference>
<dbReference type="InterPro" id="IPR050955">
    <property type="entry name" value="Plant_Biomass_Hydrol_Est"/>
</dbReference>
<dbReference type="Pfam" id="PF00561">
    <property type="entry name" value="Abhydrolase_1"/>
    <property type="match status" value="1"/>
</dbReference>
<keyword evidence="1 3" id="KW-0732">Signal</keyword>
<feature type="signal peptide" evidence="3">
    <location>
        <begin position="1"/>
        <end position="24"/>
    </location>
</feature>
<dbReference type="EMBL" id="BROH01000004">
    <property type="protein sequence ID" value="GKY87980.1"/>
    <property type="molecule type" value="Genomic_DNA"/>
</dbReference>
<sequence>MIHALSHVLPVVLLIASLVTGPAAGETRTITTERDDLERHYMLTVPKGLSGPAPLVVAVHGLLEDGSSMRDHLARGRLDVFAEQYGFVVAYPSAWGRVWNIGEGVGAERLRPQRDDLAYLDWMMADIRKRAEIDPRRIFLVGFSQGGMIGFSYACKRPGLFRAVATVASQLPELLADDCTRRPPHGVLMIHGSDDRVVPYEGGQVPSGPLALMRLRGHDETVQLFARLNGCSGAPETRNWDEKDDGTSVRRVGWYGCAGGRAVEGYRIEGAGHRWPNGGPIQPITGDTTREIDGTAAVWSFFSRFR</sequence>
<dbReference type="InterPro" id="IPR029058">
    <property type="entry name" value="AB_hydrolase_fold"/>
</dbReference>
<dbReference type="Gene3D" id="3.40.50.1820">
    <property type="entry name" value="alpha/beta hydrolase"/>
    <property type="match status" value="1"/>
</dbReference>